<dbReference type="EMBL" id="NCSJ02000192">
    <property type="protein sequence ID" value="RFU27736.1"/>
    <property type="molecule type" value="Genomic_DNA"/>
</dbReference>
<protein>
    <submittedName>
        <fullName evidence="2">Uncharacterized protein</fullName>
    </submittedName>
</protein>
<gene>
    <name evidence="2" type="ORF">B7463_g8595</name>
</gene>
<feature type="compositionally biased region" description="Acidic residues" evidence="1">
    <location>
        <begin position="227"/>
        <end position="247"/>
    </location>
</feature>
<feature type="region of interest" description="Disordered" evidence="1">
    <location>
        <begin position="209"/>
        <end position="254"/>
    </location>
</feature>
<evidence type="ECO:0000313" key="2">
    <source>
        <dbReference type="EMBL" id="RFU27736.1"/>
    </source>
</evidence>
<dbReference type="AlphaFoldDB" id="A0A3E2H2V4"/>
<dbReference type="OrthoDB" id="10666699at2759"/>
<feature type="non-terminal residue" evidence="2">
    <location>
        <position position="254"/>
    </location>
</feature>
<feature type="non-terminal residue" evidence="2">
    <location>
        <position position="1"/>
    </location>
</feature>
<evidence type="ECO:0000313" key="3">
    <source>
        <dbReference type="Proteomes" id="UP000258309"/>
    </source>
</evidence>
<reference evidence="2 3" key="1">
    <citation type="submission" date="2018-05" db="EMBL/GenBank/DDBJ databases">
        <title>Draft genome sequence of Scytalidium lignicola DSM 105466, a ubiquitous saprotrophic fungus.</title>
        <authorList>
            <person name="Buettner E."/>
            <person name="Gebauer A.M."/>
            <person name="Hofrichter M."/>
            <person name="Liers C."/>
            <person name="Kellner H."/>
        </authorList>
    </citation>
    <scope>NUCLEOTIDE SEQUENCE [LARGE SCALE GENOMIC DNA]</scope>
    <source>
        <strain evidence="2 3">DSM 105466</strain>
    </source>
</reference>
<sequence length="254" mass="29743">MASLEWEKTQPLMWDFPEVAFRSSLYVHREESEYLHSINKAEQILEEISASFERENKNFLKLWNRGEFDTEEGVKCLIGDWTKFRRPLCFIRILGEKDARNPLYLQNATGYKQPRERVHRLIGDYTMKVGLRIAHTDESRKHNEDVPEDVYVEAFVLENPNGAGNPHARRGLDCGDILKIVYPHDDKRFRVHLFEEEWMSGPRRGIENLFKVDDDDNEAVKDSNSENTEEGEDEGDWNETDGFDLNDMDSKLAE</sequence>
<proteinExistence type="predicted"/>
<evidence type="ECO:0000256" key="1">
    <source>
        <dbReference type="SAM" id="MobiDB-lite"/>
    </source>
</evidence>
<dbReference type="Proteomes" id="UP000258309">
    <property type="component" value="Unassembled WGS sequence"/>
</dbReference>
<name>A0A3E2H2V4_SCYLI</name>
<comment type="caution">
    <text evidence="2">The sequence shown here is derived from an EMBL/GenBank/DDBJ whole genome shotgun (WGS) entry which is preliminary data.</text>
</comment>
<feature type="compositionally biased region" description="Basic and acidic residues" evidence="1">
    <location>
        <begin position="209"/>
        <end position="224"/>
    </location>
</feature>
<accession>A0A3E2H2V4</accession>
<keyword evidence="3" id="KW-1185">Reference proteome</keyword>
<organism evidence="2 3">
    <name type="scientific">Scytalidium lignicola</name>
    <name type="common">Hyphomycete</name>
    <dbReference type="NCBI Taxonomy" id="5539"/>
    <lineage>
        <taxon>Eukaryota</taxon>
        <taxon>Fungi</taxon>
        <taxon>Dikarya</taxon>
        <taxon>Ascomycota</taxon>
        <taxon>Pezizomycotina</taxon>
        <taxon>Leotiomycetes</taxon>
        <taxon>Leotiomycetes incertae sedis</taxon>
        <taxon>Scytalidium</taxon>
    </lineage>
</organism>